<dbReference type="Proteomes" id="UP001153148">
    <property type="component" value="Unassembled WGS sequence"/>
</dbReference>
<proteinExistence type="predicted"/>
<evidence type="ECO:0000259" key="1">
    <source>
        <dbReference type="Pfam" id="PF23330"/>
    </source>
</evidence>
<reference evidence="2" key="1">
    <citation type="submission" date="2021-03" db="EMBL/GenBank/DDBJ databases">
        <authorList>
            <person name="Tran Van P."/>
        </authorList>
    </citation>
    <scope>NUCLEOTIDE SEQUENCE</scope>
</reference>
<dbReference type="InterPro" id="IPR056345">
    <property type="entry name" value="Znf-C2H2_CIZ1"/>
</dbReference>
<feature type="domain" description="CIZ1 C2H2-type zinc finger" evidence="1">
    <location>
        <begin position="71"/>
        <end position="96"/>
    </location>
</feature>
<keyword evidence="3" id="KW-1185">Reference proteome</keyword>
<name>A0ABN7PLB1_TIMPD</name>
<dbReference type="Pfam" id="PF23330">
    <property type="entry name" value="zf-C2H2_14"/>
    <property type="match status" value="1"/>
</dbReference>
<organism evidence="2 3">
    <name type="scientific">Timema podura</name>
    <name type="common">Walking stick</name>
    <dbReference type="NCBI Taxonomy" id="61482"/>
    <lineage>
        <taxon>Eukaryota</taxon>
        <taxon>Metazoa</taxon>
        <taxon>Ecdysozoa</taxon>
        <taxon>Arthropoda</taxon>
        <taxon>Hexapoda</taxon>
        <taxon>Insecta</taxon>
        <taxon>Pterygota</taxon>
        <taxon>Neoptera</taxon>
        <taxon>Polyneoptera</taxon>
        <taxon>Phasmatodea</taxon>
        <taxon>Timematodea</taxon>
        <taxon>Timematoidea</taxon>
        <taxon>Timematidae</taxon>
        <taxon>Timema</taxon>
    </lineage>
</organism>
<accession>A0ABN7PLB1</accession>
<gene>
    <name evidence="2" type="ORF">TPAB3V08_LOCUS15557</name>
</gene>
<dbReference type="EMBL" id="CAJPIN010096359">
    <property type="protein sequence ID" value="CAG2068614.1"/>
    <property type="molecule type" value="Genomic_DNA"/>
</dbReference>
<evidence type="ECO:0000313" key="2">
    <source>
        <dbReference type="EMBL" id="CAG2068614.1"/>
    </source>
</evidence>
<protein>
    <recommendedName>
        <fullName evidence="1">CIZ1 C2H2-type zinc finger domain-containing protein</fullName>
    </recommendedName>
</protein>
<comment type="caution">
    <text evidence="2">The sequence shown here is derived from an EMBL/GenBank/DDBJ whole genome shotgun (WGS) entry which is preliminary data.</text>
</comment>
<sequence>MSHPLIHSATRAKRQPCFDKHLTGRPHTETFERQREGYKLKTLLLRKKLKLNTEKMELELDNPQPKKPRIQQFCAMCDTHYYGGVVLHRRTWDHQVGTTCRTCSHETCHTVPARAAALEE</sequence>
<evidence type="ECO:0000313" key="3">
    <source>
        <dbReference type="Proteomes" id="UP001153148"/>
    </source>
</evidence>